<comment type="similarity">
    <text evidence="1 4">Belongs to the glycosyl hydrolase 1 family.</text>
</comment>
<dbReference type="Pfam" id="PF00232">
    <property type="entry name" value="Glyco_hydro_1"/>
    <property type="match status" value="1"/>
</dbReference>
<dbReference type="PANTHER" id="PTHR10353">
    <property type="entry name" value="GLYCOSYL HYDROLASE"/>
    <property type="match status" value="1"/>
</dbReference>
<dbReference type="SUPFAM" id="SSF51445">
    <property type="entry name" value="(Trans)glycosidases"/>
    <property type="match status" value="1"/>
</dbReference>
<dbReference type="OrthoDB" id="9765195at2"/>
<dbReference type="PRINTS" id="PR00131">
    <property type="entry name" value="GLHYDRLASE1"/>
</dbReference>
<dbReference type="PANTHER" id="PTHR10353:SF36">
    <property type="entry name" value="LP05116P"/>
    <property type="match status" value="1"/>
</dbReference>
<comment type="caution">
    <text evidence="5">The sequence shown here is derived from an EMBL/GenBank/DDBJ whole genome shotgun (WGS) entry which is preliminary data.</text>
</comment>
<dbReference type="Gene3D" id="3.20.20.80">
    <property type="entry name" value="Glycosidases"/>
    <property type="match status" value="1"/>
</dbReference>
<evidence type="ECO:0000256" key="1">
    <source>
        <dbReference type="ARBA" id="ARBA00010838"/>
    </source>
</evidence>
<name>A0A023BX33_9FLAO</name>
<dbReference type="eggNOG" id="COG2723">
    <property type="taxonomic scope" value="Bacteria"/>
</dbReference>
<keyword evidence="2" id="KW-0378">Hydrolase</keyword>
<dbReference type="GO" id="GO:0016052">
    <property type="term" value="P:carbohydrate catabolic process"/>
    <property type="evidence" value="ECO:0007669"/>
    <property type="project" value="TreeGrafter"/>
</dbReference>
<dbReference type="GO" id="GO:0008422">
    <property type="term" value="F:beta-glucosidase activity"/>
    <property type="evidence" value="ECO:0007669"/>
    <property type="project" value="TreeGrafter"/>
</dbReference>
<dbReference type="InterPro" id="IPR001360">
    <property type="entry name" value="Glyco_hydro_1"/>
</dbReference>
<evidence type="ECO:0000256" key="2">
    <source>
        <dbReference type="ARBA" id="ARBA00022801"/>
    </source>
</evidence>
<keyword evidence="3" id="KW-0326">Glycosidase</keyword>
<dbReference type="InterPro" id="IPR017853">
    <property type="entry name" value="GH"/>
</dbReference>
<keyword evidence="6" id="KW-1185">Reference proteome</keyword>
<evidence type="ECO:0000313" key="5">
    <source>
        <dbReference type="EMBL" id="EZH74555.1"/>
    </source>
</evidence>
<dbReference type="Proteomes" id="UP000023541">
    <property type="component" value="Unassembled WGS sequence"/>
</dbReference>
<dbReference type="RefSeq" id="WP_034241103.1">
    <property type="nucleotide sequence ID" value="NZ_AQRA01000003.1"/>
</dbReference>
<dbReference type="GO" id="GO:0005829">
    <property type="term" value="C:cytosol"/>
    <property type="evidence" value="ECO:0007669"/>
    <property type="project" value="TreeGrafter"/>
</dbReference>
<evidence type="ECO:0000313" key="6">
    <source>
        <dbReference type="Proteomes" id="UP000023541"/>
    </source>
</evidence>
<evidence type="ECO:0000256" key="4">
    <source>
        <dbReference type="RuleBase" id="RU003690"/>
    </source>
</evidence>
<protein>
    <recommendedName>
        <fullName evidence="7">Beta-glucosidase</fullName>
    </recommendedName>
</protein>
<dbReference type="EMBL" id="AQRA01000003">
    <property type="protein sequence ID" value="EZH74555.1"/>
    <property type="molecule type" value="Genomic_DNA"/>
</dbReference>
<accession>A0A023BX33</accession>
<dbReference type="STRING" id="1317122.ATO12_12365"/>
<sequence>MNKIRSLKWGVAIAAYQTEGAYNKDGKGLSIWDTFTQKPYRIKDRSNAKIATDFYHRFEEDIDLAVDIGLQIFRFSVSWSRIFPNGTGVANPKGIEFYNKVINYCLKVGIEPWITTYHWDLPQKLQDKGGWTNRDSISWYAAYVTILRNHFADRVKHWILINEGIVCMGGGYFLGVHAPGKRGIRNFISSTHHLLLAQAEGFKILKKREGLQVGTAISCTKIEPYRNTNADHKAAIRIDTLMNRLFIEPHLGLGYPDNDFPALKRISKFYKKGDIEALKADFDFWGIQTYAREVVKAAWYIPYLRAIQVKPEKRNVKTSVMGWETYPEGVQYFLERFAKYSPKKTLWLSECGVALSKNEDDQKRIEYYQKVIEGMKTVLDKNINLKGILLWTLIDNFEWAEGYIPKFGIISLDRKTMHRKMKISALWLKKYLSNIKL</sequence>
<evidence type="ECO:0008006" key="7">
    <source>
        <dbReference type="Google" id="ProtNLM"/>
    </source>
</evidence>
<gene>
    <name evidence="5" type="ORF">ATO12_12365</name>
</gene>
<proteinExistence type="inferred from homology"/>
<dbReference type="AlphaFoldDB" id="A0A023BX33"/>
<evidence type="ECO:0000256" key="3">
    <source>
        <dbReference type="ARBA" id="ARBA00023295"/>
    </source>
</evidence>
<reference evidence="5 6" key="1">
    <citation type="submission" date="2014-04" db="EMBL/GenBank/DDBJ databases">
        <title>Aquimarina sp. 22II-S11-z7 Genome Sequencing.</title>
        <authorList>
            <person name="Lai Q."/>
        </authorList>
    </citation>
    <scope>NUCLEOTIDE SEQUENCE [LARGE SCALE GENOMIC DNA]</scope>
    <source>
        <strain evidence="5 6">22II-S11-z7</strain>
    </source>
</reference>
<organism evidence="5 6">
    <name type="scientific">Aquimarina atlantica</name>
    <dbReference type="NCBI Taxonomy" id="1317122"/>
    <lineage>
        <taxon>Bacteria</taxon>
        <taxon>Pseudomonadati</taxon>
        <taxon>Bacteroidota</taxon>
        <taxon>Flavobacteriia</taxon>
        <taxon>Flavobacteriales</taxon>
        <taxon>Flavobacteriaceae</taxon>
        <taxon>Aquimarina</taxon>
    </lineage>
</organism>